<gene>
    <name evidence="2" type="ORF">GCM10022388_04440</name>
</gene>
<keyword evidence="1" id="KW-0812">Transmembrane</keyword>
<dbReference type="Proteomes" id="UP001500426">
    <property type="component" value="Unassembled WGS sequence"/>
</dbReference>
<reference evidence="3" key="1">
    <citation type="journal article" date="2019" name="Int. J. Syst. Evol. Microbiol.">
        <title>The Global Catalogue of Microorganisms (GCM) 10K type strain sequencing project: providing services to taxonomists for standard genome sequencing and annotation.</title>
        <authorList>
            <consortium name="The Broad Institute Genomics Platform"/>
            <consortium name="The Broad Institute Genome Sequencing Center for Infectious Disease"/>
            <person name="Wu L."/>
            <person name="Ma J."/>
        </authorList>
    </citation>
    <scope>NUCLEOTIDE SEQUENCE [LARGE SCALE GENOMIC DNA]</scope>
    <source>
        <strain evidence="3">JCM 17068</strain>
    </source>
</reference>
<proteinExistence type="predicted"/>
<keyword evidence="3" id="KW-1185">Reference proteome</keyword>
<keyword evidence="1" id="KW-1133">Transmembrane helix</keyword>
<keyword evidence="1" id="KW-0472">Membrane</keyword>
<dbReference type="InterPro" id="IPR025250">
    <property type="entry name" value="DUF4199"/>
</dbReference>
<evidence type="ECO:0000313" key="2">
    <source>
        <dbReference type="EMBL" id="GAA4042631.1"/>
    </source>
</evidence>
<comment type="caution">
    <text evidence="2">The sequence shown here is derived from an EMBL/GenBank/DDBJ whole genome shotgun (WGS) entry which is preliminary data.</text>
</comment>
<protein>
    <submittedName>
        <fullName evidence="2">DUF4199 domain-containing protein</fullName>
    </submittedName>
</protein>
<feature type="transmembrane region" description="Helical" evidence="1">
    <location>
        <begin position="150"/>
        <end position="168"/>
    </location>
</feature>
<organism evidence="2 3">
    <name type="scientific">Flavobacterium chungnamense</name>
    <dbReference type="NCBI Taxonomy" id="706182"/>
    <lineage>
        <taxon>Bacteria</taxon>
        <taxon>Pseudomonadati</taxon>
        <taxon>Bacteroidota</taxon>
        <taxon>Flavobacteriia</taxon>
        <taxon>Flavobacteriales</taxon>
        <taxon>Flavobacteriaceae</taxon>
        <taxon>Flavobacterium</taxon>
    </lineage>
</organism>
<name>A0ABP7UG30_9FLAO</name>
<dbReference type="Pfam" id="PF13858">
    <property type="entry name" value="DUF4199"/>
    <property type="match status" value="1"/>
</dbReference>
<sequence>MNEIVKKNGITFGIISGLISILVTATIYAINLEYFTKWWIGVLTICISLTLSIILMTKTKKEVKEDFTFKNAFTTYFVYTVIGIFISVLFNIVLFNFVDTEAKETIKELTMRFSIEMMEKFDTPKQVMKDAIKEMENQDQFGISQQIKGMFFSIAFSCLFGLILAAIFKSKNTNKGF</sequence>
<feature type="transmembrane region" description="Helical" evidence="1">
    <location>
        <begin position="38"/>
        <end position="56"/>
    </location>
</feature>
<dbReference type="RefSeq" id="WP_345090029.1">
    <property type="nucleotide sequence ID" value="NZ_BAABCS010000003.1"/>
</dbReference>
<accession>A0ABP7UG30</accession>
<evidence type="ECO:0000256" key="1">
    <source>
        <dbReference type="SAM" id="Phobius"/>
    </source>
</evidence>
<feature type="transmembrane region" description="Helical" evidence="1">
    <location>
        <begin position="12"/>
        <end position="32"/>
    </location>
</feature>
<evidence type="ECO:0000313" key="3">
    <source>
        <dbReference type="Proteomes" id="UP001500426"/>
    </source>
</evidence>
<feature type="transmembrane region" description="Helical" evidence="1">
    <location>
        <begin position="76"/>
        <end position="98"/>
    </location>
</feature>
<dbReference type="EMBL" id="BAABCS010000003">
    <property type="protein sequence ID" value="GAA4042631.1"/>
    <property type="molecule type" value="Genomic_DNA"/>
</dbReference>